<accession>A0A285CX03</accession>
<evidence type="ECO:0000259" key="2">
    <source>
        <dbReference type="PROSITE" id="PS50887"/>
    </source>
</evidence>
<reference evidence="4" key="1">
    <citation type="submission" date="2017-08" db="EMBL/GenBank/DDBJ databases">
        <authorList>
            <person name="Varghese N."/>
            <person name="Submissions S."/>
        </authorList>
    </citation>
    <scope>NUCLEOTIDE SEQUENCE [LARGE SCALE GENOMIC DNA]</scope>
    <source>
        <strain evidence="4">JA234</strain>
    </source>
</reference>
<dbReference type="PROSITE" id="PS50887">
    <property type="entry name" value="GGDEF"/>
    <property type="match status" value="1"/>
</dbReference>
<evidence type="ECO:0000313" key="3">
    <source>
        <dbReference type="EMBL" id="SNX72084.1"/>
    </source>
</evidence>
<evidence type="ECO:0000256" key="1">
    <source>
        <dbReference type="SAM" id="MobiDB-lite"/>
    </source>
</evidence>
<dbReference type="SUPFAM" id="SSF55781">
    <property type="entry name" value="GAF domain-like"/>
    <property type="match status" value="1"/>
</dbReference>
<dbReference type="SMART" id="SM00065">
    <property type="entry name" value="GAF"/>
    <property type="match status" value="1"/>
</dbReference>
<dbReference type="SUPFAM" id="SSF55073">
    <property type="entry name" value="Nucleotide cyclase"/>
    <property type="match status" value="1"/>
</dbReference>
<name>A0A285CX03_9RHOB</name>
<dbReference type="InterPro" id="IPR003018">
    <property type="entry name" value="GAF"/>
</dbReference>
<dbReference type="InterPro" id="IPR029016">
    <property type="entry name" value="GAF-like_dom_sf"/>
</dbReference>
<protein>
    <submittedName>
        <fullName evidence="3">Diguanylate cyclase with GAF sensor</fullName>
    </submittedName>
</protein>
<dbReference type="PANTHER" id="PTHR43102">
    <property type="entry name" value="SLR1143 PROTEIN"/>
    <property type="match status" value="1"/>
</dbReference>
<dbReference type="Gene3D" id="3.30.70.270">
    <property type="match status" value="1"/>
</dbReference>
<keyword evidence="4" id="KW-1185">Reference proteome</keyword>
<evidence type="ECO:0000313" key="4">
    <source>
        <dbReference type="Proteomes" id="UP000219467"/>
    </source>
</evidence>
<gene>
    <name evidence="3" type="ORF">SAMN05878503_111116</name>
</gene>
<dbReference type="InterPro" id="IPR000160">
    <property type="entry name" value="GGDEF_dom"/>
</dbReference>
<dbReference type="AlphaFoldDB" id="A0A285CX03"/>
<dbReference type="Proteomes" id="UP000219467">
    <property type="component" value="Unassembled WGS sequence"/>
</dbReference>
<dbReference type="Gene3D" id="3.30.450.40">
    <property type="match status" value="1"/>
</dbReference>
<dbReference type="Pfam" id="PF00990">
    <property type="entry name" value="GGDEF"/>
    <property type="match status" value="1"/>
</dbReference>
<feature type="domain" description="GGDEF" evidence="2">
    <location>
        <begin position="193"/>
        <end position="325"/>
    </location>
</feature>
<dbReference type="CDD" id="cd01949">
    <property type="entry name" value="GGDEF"/>
    <property type="match status" value="1"/>
</dbReference>
<dbReference type="SMART" id="SM00267">
    <property type="entry name" value="GGDEF"/>
    <property type="match status" value="1"/>
</dbReference>
<sequence>MAMAKLEDEAARQSALERYNILDSGPETEFDLITGLMRSIFAVPMAAMTLVDSDRQWLKSRQGIDVEETPRSHSFCDQTIRQNEVLRVVDARQDPRFRENPFVTGEPYIRSYMGAPLTTPDGYNIGTICVMDTIPREYGPVDCEVLANLARLVMSQMELRMIADEDPQTGACTRRAFFGVLRQALERARHGDPEGAVLVFDLDHFRTLNESCGHAFGDVVLNTVARSVSRMIRRGDRFGRLGGEEFGIFLRGIGLDAALQTAERLRAAIEDTRFPGHPDVRVTASFGIMPCSSDFNSGEAWALEAERLMQTAKAAGRNRCVGPTVRTRRKQTPPLNSGSLH</sequence>
<dbReference type="InterPro" id="IPR029787">
    <property type="entry name" value="Nucleotide_cyclase"/>
</dbReference>
<proteinExistence type="predicted"/>
<dbReference type="Pfam" id="PF01590">
    <property type="entry name" value="GAF"/>
    <property type="match status" value="1"/>
</dbReference>
<dbReference type="EMBL" id="OAOQ01000011">
    <property type="protein sequence ID" value="SNX72084.1"/>
    <property type="molecule type" value="Genomic_DNA"/>
</dbReference>
<dbReference type="InterPro" id="IPR043128">
    <property type="entry name" value="Rev_trsase/Diguanyl_cyclase"/>
</dbReference>
<dbReference type="PANTHER" id="PTHR43102:SF2">
    <property type="entry name" value="GAF DOMAIN-CONTAINING PROTEIN"/>
    <property type="match status" value="1"/>
</dbReference>
<feature type="region of interest" description="Disordered" evidence="1">
    <location>
        <begin position="314"/>
        <end position="341"/>
    </location>
</feature>
<dbReference type="NCBIfam" id="TIGR00254">
    <property type="entry name" value="GGDEF"/>
    <property type="match status" value="1"/>
</dbReference>
<organism evidence="3 4">
    <name type="scientific">Cereibacter ovatus</name>
    <dbReference type="NCBI Taxonomy" id="439529"/>
    <lineage>
        <taxon>Bacteria</taxon>
        <taxon>Pseudomonadati</taxon>
        <taxon>Pseudomonadota</taxon>
        <taxon>Alphaproteobacteria</taxon>
        <taxon>Rhodobacterales</taxon>
        <taxon>Paracoccaceae</taxon>
        <taxon>Cereibacter</taxon>
    </lineage>
</organism>
<dbReference type="RefSeq" id="WP_235840996.1">
    <property type="nucleotide sequence ID" value="NZ_OAOQ01000011.1"/>
</dbReference>